<keyword evidence="1" id="KW-1133">Transmembrane helix</keyword>
<evidence type="ECO:0000313" key="2">
    <source>
        <dbReference type="EMBL" id="PIE32709.1"/>
    </source>
</evidence>
<evidence type="ECO:0000256" key="1">
    <source>
        <dbReference type="SAM" id="Phobius"/>
    </source>
</evidence>
<protein>
    <submittedName>
        <fullName evidence="2">Uncharacterized protein</fullName>
    </submittedName>
</protein>
<dbReference type="Proteomes" id="UP000230821">
    <property type="component" value="Unassembled WGS sequence"/>
</dbReference>
<keyword evidence="1" id="KW-0812">Transmembrane</keyword>
<reference evidence="2 3" key="1">
    <citation type="submission" date="2017-10" db="EMBL/GenBank/DDBJ databases">
        <title>Novel microbial diversity and functional potential in the marine mammal oral microbiome.</title>
        <authorList>
            <person name="Dudek N.K."/>
            <person name="Sun C.L."/>
            <person name="Burstein D."/>
            <person name="Kantor R.S."/>
            <person name="Aliaga Goltsman D.S."/>
            <person name="Bik E.M."/>
            <person name="Thomas B.C."/>
            <person name="Banfield J.F."/>
            <person name="Relman D.A."/>
        </authorList>
    </citation>
    <scope>NUCLEOTIDE SEQUENCE [LARGE SCALE GENOMIC DNA]</scope>
    <source>
        <strain evidence="2">DOLJORAL78_47_16</strain>
    </source>
</reference>
<proteinExistence type="predicted"/>
<feature type="transmembrane region" description="Helical" evidence="1">
    <location>
        <begin position="44"/>
        <end position="68"/>
    </location>
</feature>
<name>A0A2G6KD39_9BACT</name>
<comment type="caution">
    <text evidence="2">The sequence shown here is derived from an EMBL/GenBank/DDBJ whole genome shotgun (WGS) entry which is preliminary data.</text>
</comment>
<sequence length="140" mass="16280">MISELIIHLFKSSPPQLSPKGREFPPLLRRGPGKSICLRISELLYWYFLYAIYASVYPCFMTIIVIWMSRRILSISYFTQKSYVPRSGCGSVERRPHTLILFPPAFHTGDLDEEGTVLLQYYDRYAVIDPKYVPLRKVGQ</sequence>
<organism evidence="2 3">
    <name type="scientific">candidate division KSB3 bacterium</name>
    <dbReference type="NCBI Taxonomy" id="2044937"/>
    <lineage>
        <taxon>Bacteria</taxon>
        <taxon>candidate division KSB3</taxon>
    </lineage>
</organism>
<dbReference type="AlphaFoldDB" id="A0A2G6KD39"/>
<evidence type="ECO:0000313" key="3">
    <source>
        <dbReference type="Proteomes" id="UP000230821"/>
    </source>
</evidence>
<gene>
    <name evidence="2" type="ORF">CSA56_14570</name>
</gene>
<keyword evidence="1" id="KW-0472">Membrane</keyword>
<dbReference type="EMBL" id="PDSK01000109">
    <property type="protein sequence ID" value="PIE32709.1"/>
    <property type="molecule type" value="Genomic_DNA"/>
</dbReference>
<accession>A0A2G6KD39</accession>